<evidence type="ECO:0000313" key="1">
    <source>
        <dbReference type="EMBL" id="KAJ3655907.1"/>
    </source>
</evidence>
<sequence length="237" mass="26994">MDINRNINTVDSNLKVSKVKNVKNGGILLGFSSKEENLRFKKLASDKLSENYDIKEVKGVQPRIKIVGMTEMYNAEEIIEYIEHAVRNNCTSINLSIDCSLIKSFPTKKNPKVYQALIQLDKNSYDTLIKVGDLFIGYDHCYIFDAVEIMRCYNCNGFHHSSKHCSNQKSCPKCGVSEKLDHSHSDCKAECLKCVNCMKAINNDKELLDANHGAWDLSCPVYLREVEKFKKSLLLKQ</sequence>
<proteinExistence type="predicted"/>
<dbReference type="Proteomes" id="UP001168821">
    <property type="component" value="Unassembled WGS sequence"/>
</dbReference>
<gene>
    <name evidence="1" type="ORF">Zmor_015015</name>
</gene>
<accession>A0AA38IFU8</accession>
<dbReference type="EMBL" id="JALNTZ010000004">
    <property type="protein sequence ID" value="KAJ3655907.1"/>
    <property type="molecule type" value="Genomic_DNA"/>
</dbReference>
<evidence type="ECO:0000313" key="2">
    <source>
        <dbReference type="Proteomes" id="UP001168821"/>
    </source>
</evidence>
<dbReference type="AlphaFoldDB" id="A0AA38IFU8"/>
<reference evidence="1" key="1">
    <citation type="journal article" date="2023" name="G3 (Bethesda)">
        <title>Whole genome assemblies of Zophobas morio and Tenebrio molitor.</title>
        <authorList>
            <person name="Kaur S."/>
            <person name="Stinson S.A."/>
            <person name="diCenzo G.C."/>
        </authorList>
    </citation>
    <scope>NUCLEOTIDE SEQUENCE</scope>
    <source>
        <strain evidence="1">QUZm001</strain>
    </source>
</reference>
<comment type="caution">
    <text evidence="1">The sequence shown here is derived from an EMBL/GenBank/DDBJ whole genome shotgun (WGS) entry which is preliminary data.</text>
</comment>
<protein>
    <submittedName>
        <fullName evidence="1">Uncharacterized protein</fullName>
    </submittedName>
</protein>
<keyword evidence="2" id="KW-1185">Reference proteome</keyword>
<organism evidence="1 2">
    <name type="scientific">Zophobas morio</name>
    <dbReference type="NCBI Taxonomy" id="2755281"/>
    <lineage>
        <taxon>Eukaryota</taxon>
        <taxon>Metazoa</taxon>
        <taxon>Ecdysozoa</taxon>
        <taxon>Arthropoda</taxon>
        <taxon>Hexapoda</taxon>
        <taxon>Insecta</taxon>
        <taxon>Pterygota</taxon>
        <taxon>Neoptera</taxon>
        <taxon>Endopterygota</taxon>
        <taxon>Coleoptera</taxon>
        <taxon>Polyphaga</taxon>
        <taxon>Cucujiformia</taxon>
        <taxon>Tenebrionidae</taxon>
        <taxon>Zophobas</taxon>
    </lineage>
</organism>
<name>A0AA38IFU8_9CUCU</name>